<feature type="domain" description="Ig-like" evidence="22">
    <location>
        <begin position="114"/>
        <end position="203"/>
    </location>
</feature>
<dbReference type="InterPro" id="IPR013783">
    <property type="entry name" value="Ig-like_fold"/>
</dbReference>
<dbReference type="GO" id="GO:0030183">
    <property type="term" value="P:B cell differentiation"/>
    <property type="evidence" value="ECO:0007669"/>
    <property type="project" value="TreeGrafter"/>
</dbReference>
<keyword evidence="6" id="KW-0391">Immunity</keyword>
<dbReference type="SUPFAM" id="SSF48726">
    <property type="entry name" value="Immunoglobulin"/>
    <property type="match status" value="1"/>
</dbReference>
<evidence type="ECO:0000313" key="24">
    <source>
        <dbReference type="Proteomes" id="UP000291022"/>
    </source>
</evidence>
<name>A0A452QTF3_URSAM</name>
<evidence type="ECO:0000256" key="12">
    <source>
        <dbReference type="ARBA" id="ARBA00023180"/>
    </source>
</evidence>
<evidence type="ECO:0000256" key="7">
    <source>
        <dbReference type="ARBA" id="ARBA00022989"/>
    </source>
</evidence>
<dbReference type="GO" id="GO:0009897">
    <property type="term" value="C:external side of plasma membrane"/>
    <property type="evidence" value="ECO:0007669"/>
    <property type="project" value="Ensembl"/>
</dbReference>
<sequence length="299" mass="32825">LKLRNPPSPRVPGELVPPLGPNLHGRKGPGGEEAGRGQAAAQAVTRFPPRSLCPRHQLGVRDGVVTMARLVLSPVPSNWLVVLLLDFRGPTVGLAVGTMHRGVLILALAPTGSPCSSIWQNPRFIARKRGATVEIRCHTKDLGAVSWLRKREMDLEPKPLLLDKGRVMQSQNGSIATLTIQGVQFQDNGIYFCQQKCSKMSFSRGCGTELRVMGLSTLAQLKRRNTLKDGIIMIQTLLIILFIIVPIFLLLDKDDSKAGMDEDHTYEGLNIDQTATYEDIVTLRTGEVKWSVGEHPGQE</sequence>
<evidence type="ECO:0000256" key="11">
    <source>
        <dbReference type="ARBA" id="ARBA00023170"/>
    </source>
</evidence>
<reference evidence="23" key="3">
    <citation type="submission" date="2025-09" db="UniProtKB">
        <authorList>
            <consortium name="Ensembl"/>
        </authorList>
    </citation>
    <scope>IDENTIFICATION</scope>
</reference>
<reference evidence="24" key="1">
    <citation type="submission" date="2016-06" db="EMBL/GenBank/DDBJ databases">
        <title>De novo assembly and RNA-Seq shows season-dependent expression and editing in black bear kidneys.</title>
        <authorList>
            <person name="Korstanje R."/>
            <person name="Srivastava A."/>
            <person name="Sarsani V.K."/>
            <person name="Sheehan S.M."/>
            <person name="Seger R.L."/>
            <person name="Barter M.E."/>
            <person name="Lindqvist C."/>
            <person name="Brody L.C."/>
            <person name="Mullikin J.C."/>
        </authorList>
    </citation>
    <scope>NUCLEOTIDE SEQUENCE [LARGE SCALE GENOMIC DNA]</scope>
</reference>
<evidence type="ECO:0000256" key="17">
    <source>
        <dbReference type="ARBA" id="ARBA00076791"/>
    </source>
</evidence>
<keyword evidence="3" id="KW-0597">Phosphoprotein</keyword>
<feature type="transmembrane region" description="Helical" evidence="21">
    <location>
        <begin position="230"/>
        <end position="251"/>
    </location>
</feature>
<organism evidence="23 24">
    <name type="scientific">Ursus americanus</name>
    <name type="common">American black bear</name>
    <name type="synonym">Euarctos americanus</name>
    <dbReference type="NCBI Taxonomy" id="9643"/>
    <lineage>
        <taxon>Eukaryota</taxon>
        <taxon>Metazoa</taxon>
        <taxon>Chordata</taxon>
        <taxon>Craniata</taxon>
        <taxon>Vertebrata</taxon>
        <taxon>Euteleostomi</taxon>
        <taxon>Mammalia</taxon>
        <taxon>Eutheria</taxon>
        <taxon>Laurasiatheria</taxon>
        <taxon>Carnivora</taxon>
        <taxon>Caniformia</taxon>
        <taxon>Ursidae</taxon>
        <taxon>Ursus</taxon>
    </lineage>
</organism>
<evidence type="ECO:0000256" key="20">
    <source>
        <dbReference type="SAM" id="MobiDB-lite"/>
    </source>
</evidence>
<evidence type="ECO:0000256" key="10">
    <source>
        <dbReference type="ARBA" id="ARBA00023157"/>
    </source>
</evidence>
<keyword evidence="13" id="KW-0393">Immunoglobulin domain</keyword>
<keyword evidence="4 21" id="KW-0812">Transmembrane</keyword>
<dbReference type="InterPro" id="IPR036179">
    <property type="entry name" value="Ig-like_dom_sf"/>
</dbReference>
<protein>
    <recommendedName>
        <fullName evidence="16">B-cell antigen receptor complex-associated protein beta chain</fullName>
    </recommendedName>
    <alternativeName>
        <fullName evidence="19">B-cell-specific glycoprotein B29</fullName>
    </alternativeName>
    <alternativeName>
        <fullName evidence="18">Ig-beta</fullName>
    </alternativeName>
    <alternativeName>
        <fullName evidence="17">Immunoglobulin-associated B29 protein</fullName>
    </alternativeName>
</protein>
<dbReference type="InterPro" id="IPR003110">
    <property type="entry name" value="Phos_immunorcpt_sig_ITAM"/>
</dbReference>
<evidence type="ECO:0000313" key="23">
    <source>
        <dbReference type="Ensembl" id="ENSUAMP00000008862.1"/>
    </source>
</evidence>
<dbReference type="Proteomes" id="UP000291022">
    <property type="component" value="Unassembled WGS sequence"/>
</dbReference>
<dbReference type="GO" id="GO:0050853">
    <property type="term" value="P:B cell receptor signaling pathway"/>
    <property type="evidence" value="ECO:0007669"/>
    <property type="project" value="Ensembl"/>
</dbReference>
<evidence type="ECO:0000256" key="5">
    <source>
        <dbReference type="ARBA" id="ARBA00022729"/>
    </source>
</evidence>
<evidence type="ECO:0000256" key="6">
    <source>
        <dbReference type="ARBA" id="ARBA00022859"/>
    </source>
</evidence>
<comment type="subcellular location">
    <subcellularLocation>
        <location evidence="1">Cell membrane</location>
        <topology evidence="1">Single-pass type I membrane protein</topology>
    </subcellularLocation>
</comment>
<evidence type="ECO:0000256" key="15">
    <source>
        <dbReference type="ARBA" id="ARBA00063513"/>
    </source>
</evidence>
<evidence type="ECO:0000256" key="2">
    <source>
        <dbReference type="ARBA" id="ARBA00022475"/>
    </source>
</evidence>
<dbReference type="GO" id="GO:0002250">
    <property type="term" value="P:adaptive immune response"/>
    <property type="evidence" value="ECO:0007669"/>
    <property type="project" value="UniProtKB-KW"/>
</dbReference>
<evidence type="ECO:0000256" key="18">
    <source>
        <dbReference type="ARBA" id="ARBA00078678"/>
    </source>
</evidence>
<dbReference type="InterPro" id="IPR007110">
    <property type="entry name" value="Ig-like_dom"/>
</dbReference>
<evidence type="ECO:0000256" key="8">
    <source>
        <dbReference type="ARBA" id="ARBA00023130"/>
    </source>
</evidence>
<keyword evidence="2" id="KW-1003">Cell membrane</keyword>
<evidence type="ECO:0000256" key="13">
    <source>
        <dbReference type="ARBA" id="ARBA00023319"/>
    </source>
</evidence>
<comment type="function">
    <text evidence="14">Required in cooperation with CD79A for initiation of the signal transduction cascade activated by the B-cell antigen receptor complex (BCR) which leads to internalization of the complex, trafficking to late endosomes and antigen presentation. Enhances phosphorylation of CD79A, possibly by recruiting kinases which phosphorylate CD79A or by recruiting proteins which bind to CD79A and protect it from dephosphorylation.</text>
</comment>
<keyword evidence="5" id="KW-0732">Signal</keyword>
<keyword evidence="11" id="KW-0675">Receptor</keyword>
<dbReference type="Ensembl" id="ENSUAMT00000009979.1">
    <property type="protein sequence ID" value="ENSUAMP00000008862.1"/>
    <property type="gene ID" value="ENSUAMG00000007426.1"/>
</dbReference>
<accession>A0A452QTF3</accession>
<evidence type="ECO:0000256" key="9">
    <source>
        <dbReference type="ARBA" id="ARBA00023136"/>
    </source>
</evidence>
<proteinExistence type="predicted"/>
<dbReference type="GO" id="GO:0042802">
    <property type="term" value="F:identical protein binding"/>
    <property type="evidence" value="ECO:0007669"/>
    <property type="project" value="Ensembl"/>
</dbReference>
<dbReference type="SMART" id="SM00077">
    <property type="entry name" value="ITAM"/>
    <property type="match status" value="1"/>
</dbReference>
<evidence type="ECO:0000256" key="3">
    <source>
        <dbReference type="ARBA" id="ARBA00022553"/>
    </source>
</evidence>
<dbReference type="InterPro" id="IPR003599">
    <property type="entry name" value="Ig_sub"/>
</dbReference>
<keyword evidence="7 21" id="KW-1133">Transmembrane helix</keyword>
<dbReference type="GO" id="GO:0071755">
    <property type="term" value="C:IgM B cell receptor complex"/>
    <property type="evidence" value="ECO:0007669"/>
    <property type="project" value="Ensembl"/>
</dbReference>
<evidence type="ECO:0000256" key="1">
    <source>
        <dbReference type="ARBA" id="ARBA00004251"/>
    </source>
</evidence>
<dbReference type="GO" id="GO:0009617">
    <property type="term" value="P:response to bacterium"/>
    <property type="evidence" value="ECO:0007669"/>
    <property type="project" value="Ensembl"/>
</dbReference>
<keyword evidence="8" id="KW-1064">Adaptive immunity</keyword>
<dbReference type="OMA" id="FRGPTVG"/>
<dbReference type="STRING" id="9643.ENSUAMP00000008862"/>
<keyword evidence="24" id="KW-1185">Reference proteome</keyword>
<evidence type="ECO:0000256" key="16">
    <source>
        <dbReference type="ARBA" id="ARBA00068183"/>
    </source>
</evidence>
<evidence type="ECO:0000259" key="22">
    <source>
        <dbReference type="PROSITE" id="PS50835"/>
    </source>
</evidence>
<keyword evidence="9 21" id="KW-0472">Membrane</keyword>
<comment type="subunit">
    <text evidence="15">Heterodimer of alpha and beta chains; disulfide-linked. Part of the B-cell antigen receptor complex where the alpha/beta chain heterodimer is non-covalently associated with an antigen-specific membrane-bound surface immunoglobulin of two heavy chains and two light chains. Interacts with LYN.</text>
</comment>
<dbReference type="Pfam" id="PF02189">
    <property type="entry name" value="ITAM"/>
    <property type="match status" value="1"/>
</dbReference>
<dbReference type="SMART" id="SM00409">
    <property type="entry name" value="IG"/>
    <property type="match status" value="1"/>
</dbReference>
<dbReference type="GO" id="GO:0004888">
    <property type="term" value="F:transmembrane signaling receptor activity"/>
    <property type="evidence" value="ECO:0007669"/>
    <property type="project" value="Ensembl"/>
</dbReference>
<feature type="region of interest" description="Disordered" evidence="20">
    <location>
        <begin position="1"/>
        <end position="38"/>
    </location>
</feature>
<dbReference type="PANTHER" id="PTHR14334">
    <property type="entry name" value="B-CELL ANTIGEN RECEPTOR COMPLEX-ASSOCIATED PROTEIN"/>
    <property type="match status" value="1"/>
</dbReference>
<evidence type="ECO:0000256" key="14">
    <source>
        <dbReference type="ARBA" id="ARBA00056166"/>
    </source>
</evidence>
<dbReference type="GeneTree" id="ENSGT00940000154363"/>
<dbReference type="AlphaFoldDB" id="A0A452QTF3"/>
<dbReference type="PROSITE" id="PS50835">
    <property type="entry name" value="IG_LIKE"/>
    <property type="match status" value="1"/>
</dbReference>
<keyword evidence="10" id="KW-1015">Disulfide bond</keyword>
<evidence type="ECO:0000256" key="4">
    <source>
        <dbReference type="ARBA" id="ARBA00022692"/>
    </source>
</evidence>
<dbReference type="PANTHER" id="PTHR14334:SF2">
    <property type="entry name" value="B-CELL ANTIGEN RECEPTOR COMPLEX-ASSOCIATED PROTEIN BETA CHAIN"/>
    <property type="match status" value="1"/>
</dbReference>
<feature type="compositionally biased region" description="Pro residues" evidence="20">
    <location>
        <begin position="1"/>
        <end position="10"/>
    </location>
</feature>
<dbReference type="Pfam" id="PF07686">
    <property type="entry name" value="V-set"/>
    <property type="match status" value="1"/>
</dbReference>
<keyword evidence="12" id="KW-0325">Glycoprotein</keyword>
<reference evidence="23" key="2">
    <citation type="submission" date="2025-08" db="UniProtKB">
        <authorList>
            <consortium name="Ensembl"/>
        </authorList>
    </citation>
    <scope>IDENTIFICATION</scope>
</reference>
<dbReference type="Gene3D" id="2.60.40.10">
    <property type="entry name" value="Immunoglobulins"/>
    <property type="match status" value="1"/>
</dbReference>
<dbReference type="PROSITE" id="PS51055">
    <property type="entry name" value="ITAM_1"/>
    <property type="match status" value="1"/>
</dbReference>
<evidence type="ECO:0000256" key="21">
    <source>
        <dbReference type="SAM" id="Phobius"/>
    </source>
</evidence>
<gene>
    <name evidence="23" type="primary">CD79B</name>
</gene>
<dbReference type="InterPro" id="IPR013106">
    <property type="entry name" value="Ig_V-set"/>
</dbReference>
<dbReference type="FunFam" id="2.60.40.10:FF:001554">
    <property type="entry name" value="B-cell antigen receptor complex-associated protein beta chain"/>
    <property type="match status" value="1"/>
</dbReference>
<evidence type="ECO:0000256" key="19">
    <source>
        <dbReference type="ARBA" id="ARBA00079736"/>
    </source>
</evidence>